<dbReference type="InterPro" id="IPR046450">
    <property type="entry name" value="PA_dom_sf"/>
</dbReference>
<dbReference type="SUPFAM" id="SSF52025">
    <property type="entry name" value="PA domain"/>
    <property type="match status" value="1"/>
</dbReference>
<feature type="transmembrane region" description="Helical" evidence="9">
    <location>
        <begin position="315"/>
        <end position="333"/>
    </location>
</feature>
<proteinExistence type="inferred from homology"/>
<evidence type="ECO:0000256" key="6">
    <source>
        <dbReference type="ARBA" id="ARBA00022989"/>
    </source>
</evidence>
<feature type="transmembrane region" description="Helical" evidence="9">
    <location>
        <begin position="414"/>
        <end position="438"/>
    </location>
</feature>
<sequence length="779" mass="85475">MLRTNSMFLLLGRTIRAEFYWLFLLVTTSWTCQTANAILPTAELVLSVPQSDGSTSSISFLTSQANFGGHLSSSDAEDNDESSSSSEHSSYSLKITDSLLCMNETTSSEFTDSIVLVPRGECTYQHKAYMAEQMGAKGIVIYNTLASRYSLNTTTTTTTTATDDATATTTAKDILFPQPFYDYDCPLGSADIPTSEIQFTNDFQYDAAHNDPLLSGDTDTNLCKLHSADKLANCPSKRCLLTNYTSSEATTKACCAWDLHLWLYGDDSNLNVQIPAVFVTMEQESTIQELLSKHGNDTSAILKARWKPTYNPSSFLVWLLGVVVAAVAAYQSAGDYRIGIAKLLRRQQLQQQQPSNDSAAQQEQESSSEPLARRNPMQEETVELEPIHAIGFILMASTSLFILFYFKIYNFVKVFYAFGCSNAVVQVLVYPNLARLFAKLGMKERTLYNSEEFGKISNWHVVSAVLSYAWGMGWLYMALFVRRPDGYFFYWLTQDVFGACMCIVFLSIIEINSIQVATILLIVAFFYDIFFVFITPYLFKGESIMVTVATSGGPPKKDPLWCEKYPSDEDCQGGDPLPMLFAIPRLFDYQGGSSLLGLGDIVLPGLLLSFAARFDAAKALVGISSGGQASGVIECTGSAGGFLGSVSQGPYFVPLVIAYAIGLMMANVAVYVMEMGQPALLYLVPCTLGTMTYLGWKRQDLRALWEGPKVLQLADSIVYGTPQSSNPSQIPMEAISQRDDMPEDGIERVPATTAVSNSEAADDEAGPLLTSASSKRSLD</sequence>
<dbReference type="Pfam" id="PF04258">
    <property type="entry name" value="Peptidase_A22B"/>
    <property type="match status" value="1"/>
</dbReference>
<keyword evidence="7 9" id="KW-0472">Membrane</keyword>
<evidence type="ECO:0000256" key="5">
    <source>
        <dbReference type="ARBA" id="ARBA00022801"/>
    </source>
</evidence>
<comment type="similarity">
    <text evidence="2">Belongs to the peptidase A22B family.</text>
</comment>
<dbReference type="Gene3D" id="3.50.30.30">
    <property type="match status" value="1"/>
</dbReference>
<reference evidence="11" key="1">
    <citation type="submission" date="2023-08" db="EMBL/GenBank/DDBJ databases">
        <authorList>
            <person name="Audoor S."/>
            <person name="Bilcke G."/>
        </authorList>
    </citation>
    <scope>NUCLEOTIDE SEQUENCE</scope>
</reference>
<dbReference type="GO" id="GO:0005765">
    <property type="term" value="C:lysosomal membrane"/>
    <property type="evidence" value="ECO:0007669"/>
    <property type="project" value="TreeGrafter"/>
</dbReference>
<accession>A0AAD2GCX4</accession>
<dbReference type="EMBL" id="CAKOGP040002447">
    <property type="protein sequence ID" value="CAJ1969996.1"/>
    <property type="molecule type" value="Genomic_DNA"/>
</dbReference>
<keyword evidence="4" id="KW-0967">Endosome</keyword>
<dbReference type="GO" id="GO:0042500">
    <property type="term" value="F:aspartic endopeptidase activity, intramembrane cleaving"/>
    <property type="evidence" value="ECO:0007669"/>
    <property type="project" value="InterPro"/>
</dbReference>
<evidence type="ECO:0000256" key="3">
    <source>
        <dbReference type="ARBA" id="ARBA00022692"/>
    </source>
</evidence>
<dbReference type="GO" id="GO:0098553">
    <property type="term" value="C:lumenal side of endoplasmic reticulum membrane"/>
    <property type="evidence" value="ECO:0007669"/>
    <property type="project" value="TreeGrafter"/>
</dbReference>
<feature type="transmembrane region" description="Helical" evidence="9">
    <location>
        <begin position="387"/>
        <end position="408"/>
    </location>
</feature>
<evidence type="ECO:0000256" key="8">
    <source>
        <dbReference type="SAM" id="MobiDB-lite"/>
    </source>
</evidence>
<keyword evidence="3 9" id="KW-0812">Transmembrane</keyword>
<keyword evidence="12" id="KW-1185">Reference proteome</keyword>
<keyword evidence="5" id="KW-0378">Hydrolase</keyword>
<dbReference type="CDD" id="cd00538">
    <property type="entry name" value="PA"/>
    <property type="match status" value="1"/>
</dbReference>
<dbReference type="PANTHER" id="PTHR12174:SF75">
    <property type="entry name" value="SIGNAL PEPTIDE PEPTIDASE-LIKE 2"/>
    <property type="match status" value="1"/>
</dbReference>
<evidence type="ECO:0000256" key="4">
    <source>
        <dbReference type="ARBA" id="ARBA00022753"/>
    </source>
</evidence>
<dbReference type="Pfam" id="PF02225">
    <property type="entry name" value="PA"/>
    <property type="match status" value="1"/>
</dbReference>
<dbReference type="GO" id="GO:0033619">
    <property type="term" value="P:membrane protein proteolysis"/>
    <property type="evidence" value="ECO:0007669"/>
    <property type="project" value="TreeGrafter"/>
</dbReference>
<dbReference type="PANTHER" id="PTHR12174">
    <property type="entry name" value="SIGNAL PEPTIDE PEPTIDASE"/>
    <property type="match status" value="1"/>
</dbReference>
<evidence type="ECO:0000313" key="11">
    <source>
        <dbReference type="EMBL" id="CAJ1969996.1"/>
    </source>
</evidence>
<comment type="subcellular location">
    <subcellularLocation>
        <location evidence="1">Endosome membrane</location>
        <topology evidence="1">Multi-pass membrane protein</topology>
    </subcellularLocation>
</comment>
<dbReference type="InterPro" id="IPR007369">
    <property type="entry name" value="Peptidase_A22B_SPP"/>
</dbReference>
<feature type="domain" description="PA" evidence="10">
    <location>
        <begin position="107"/>
        <end position="154"/>
    </location>
</feature>
<dbReference type="GO" id="GO:0010008">
    <property type="term" value="C:endosome membrane"/>
    <property type="evidence" value="ECO:0007669"/>
    <property type="project" value="UniProtKB-SubCell"/>
</dbReference>
<evidence type="ECO:0000256" key="7">
    <source>
        <dbReference type="ARBA" id="ARBA00023136"/>
    </source>
</evidence>
<name>A0AAD2GCX4_9STRA</name>
<dbReference type="GO" id="GO:0098554">
    <property type="term" value="C:cytoplasmic side of endoplasmic reticulum membrane"/>
    <property type="evidence" value="ECO:0007669"/>
    <property type="project" value="TreeGrafter"/>
</dbReference>
<feature type="region of interest" description="Disordered" evidence="8">
    <location>
        <begin position="722"/>
        <end position="779"/>
    </location>
</feature>
<evidence type="ECO:0000256" key="2">
    <source>
        <dbReference type="ARBA" id="ARBA00006859"/>
    </source>
</evidence>
<feature type="region of interest" description="Disordered" evidence="8">
    <location>
        <begin position="352"/>
        <end position="375"/>
    </location>
</feature>
<evidence type="ECO:0000256" key="9">
    <source>
        <dbReference type="SAM" id="Phobius"/>
    </source>
</evidence>
<feature type="compositionally biased region" description="Polar residues" evidence="8">
    <location>
        <begin position="770"/>
        <end position="779"/>
    </location>
</feature>
<evidence type="ECO:0000256" key="1">
    <source>
        <dbReference type="ARBA" id="ARBA00004337"/>
    </source>
</evidence>
<evidence type="ECO:0000259" key="10">
    <source>
        <dbReference type="Pfam" id="PF02225"/>
    </source>
</evidence>
<feature type="transmembrane region" description="Helical" evidence="9">
    <location>
        <begin position="679"/>
        <end position="696"/>
    </location>
</feature>
<keyword evidence="6 9" id="KW-1133">Transmembrane helix</keyword>
<dbReference type="GO" id="GO:0030660">
    <property type="term" value="C:Golgi-associated vesicle membrane"/>
    <property type="evidence" value="ECO:0007669"/>
    <property type="project" value="TreeGrafter"/>
</dbReference>
<evidence type="ECO:0000313" key="12">
    <source>
        <dbReference type="Proteomes" id="UP001295423"/>
    </source>
</evidence>
<dbReference type="InterPro" id="IPR006639">
    <property type="entry name" value="Preselin/SPP"/>
</dbReference>
<gene>
    <name evidence="11" type="ORF">CYCCA115_LOCUS24020</name>
</gene>
<feature type="transmembrane region" description="Helical" evidence="9">
    <location>
        <begin position="516"/>
        <end position="539"/>
    </location>
</feature>
<dbReference type="Proteomes" id="UP001295423">
    <property type="component" value="Unassembled WGS sequence"/>
</dbReference>
<organism evidence="11 12">
    <name type="scientific">Cylindrotheca closterium</name>
    <dbReference type="NCBI Taxonomy" id="2856"/>
    <lineage>
        <taxon>Eukaryota</taxon>
        <taxon>Sar</taxon>
        <taxon>Stramenopiles</taxon>
        <taxon>Ochrophyta</taxon>
        <taxon>Bacillariophyta</taxon>
        <taxon>Bacillariophyceae</taxon>
        <taxon>Bacillariophycidae</taxon>
        <taxon>Bacillariales</taxon>
        <taxon>Bacillariaceae</taxon>
        <taxon>Cylindrotheca</taxon>
    </lineage>
</organism>
<comment type="caution">
    <text evidence="11">The sequence shown here is derived from an EMBL/GenBank/DDBJ whole genome shotgun (WGS) entry which is preliminary data.</text>
</comment>
<dbReference type="SMART" id="SM00730">
    <property type="entry name" value="PSN"/>
    <property type="match status" value="1"/>
</dbReference>
<dbReference type="AlphaFoldDB" id="A0AAD2GCX4"/>
<feature type="transmembrane region" description="Helical" evidence="9">
    <location>
        <begin position="459"/>
        <end position="481"/>
    </location>
</feature>
<feature type="transmembrane region" description="Helical" evidence="9">
    <location>
        <begin position="651"/>
        <end position="673"/>
    </location>
</feature>
<feature type="transmembrane region" description="Helical" evidence="9">
    <location>
        <begin position="487"/>
        <end position="509"/>
    </location>
</feature>
<feature type="transmembrane region" description="Helical" evidence="9">
    <location>
        <begin position="595"/>
        <end position="614"/>
    </location>
</feature>
<protein>
    <recommendedName>
        <fullName evidence="10">PA domain-containing protein</fullName>
    </recommendedName>
</protein>
<dbReference type="InterPro" id="IPR003137">
    <property type="entry name" value="PA_domain"/>
</dbReference>